<dbReference type="EMBL" id="CAAALY010022650">
    <property type="protein sequence ID" value="VEL14887.1"/>
    <property type="molecule type" value="Genomic_DNA"/>
</dbReference>
<evidence type="ECO:0000313" key="1">
    <source>
        <dbReference type="EMBL" id="VEL14887.1"/>
    </source>
</evidence>
<keyword evidence="2" id="KW-1185">Reference proteome</keyword>
<organism evidence="1 2">
    <name type="scientific">Protopolystoma xenopodis</name>
    <dbReference type="NCBI Taxonomy" id="117903"/>
    <lineage>
        <taxon>Eukaryota</taxon>
        <taxon>Metazoa</taxon>
        <taxon>Spiralia</taxon>
        <taxon>Lophotrochozoa</taxon>
        <taxon>Platyhelminthes</taxon>
        <taxon>Monogenea</taxon>
        <taxon>Polyopisthocotylea</taxon>
        <taxon>Polystomatidea</taxon>
        <taxon>Polystomatidae</taxon>
        <taxon>Protopolystoma</taxon>
    </lineage>
</organism>
<protein>
    <submittedName>
        <fullName evidence="1">Uncharacterized protein</fullName>
    </submittedName>
</protein>
<dbReference type="Proteomes" id="UP000784294">
    <property type="component" value="Unassembled WGS sequence"/>
</dbReference>
<name>A0A3S5A8Y3_9PLAT</name>
<dbReference type="AlphaFoldDB" id="A0A3S5A8Y3"/>
<comment type="caution">
    <text evidence="1">The sequence shown here is derived from an EMBL/GenBank/DDBJ whole genome shotgun (WGS) entry which is preliminary data.</text>
</comment>
<proteinExistence type="predicted"/>
<gene>
    <name evidence="1" type="ORF">PXEA_LOCUS8327</name>
</gene>
<evidence type="ECO:0000313" key="2">
    <source>
        <dbReference type="Proteomes" id="UP000784294"/>
    </source>
</evidence>
<accession>A0A3S5A8Y3</accession>
<reference evidence="1" key="1">
    <citation type="submission" date="2018-11" db="EMBL/GenBank/DDBJ databases">
        <authorList>
            <consortium name="Pathogen Informatics"/>
        </authorList>
    </citation>
    <scope>NUCLEOTIDE SEQUENCE</scope>
</reference>
<sequence>MSASPTLTGNELFGCAIRQSFGHMPTQQPDHSGTYGKGRGCASVTVPVSAVASTRDGEGGICVPGNESFAIGCG</sequence>